<dbReference type="VEuPathDB" id="PlasmoDB:PCYB_021570"/>
<gene>
    <name evidence="4" type="ORF">PCYB_021570</name>
</gene>
<feature type="region of interest" description="Disordered" evidence="2">
    <location>
        <begin position="59"/>
        <end position="232"/>
    </location>
</feature>
<proteinExistence type="predicted"/>
<evidence type="ECO:0000256" key="2">
    <source>
        <dbReference type="SAM" id="MobiDB-lite"/>
    </source>
</evidence>
<evidence type="ECO:0000259" key="3">
    <source>
        <dbReference type="Pfam" id="PF01448"/>
    </source>
</evidence>
<feature type="compositionally biased region" description="Low complexity" evidence="2">
    <location>
        <begin position="149"/>
        <end position="162"/>
    </location>
</feature>
<keyword evidence="1" id="KW-0539">Nucleus</keyword>
<dbReference type="RefSeq" id="XP_004220555.1">
    <property type="nucleotide sequence ID" value="XM_004220507.1"/>
</dbReference>
<feature type="compositionally biased region" description="Low complexity" evidence="2">
    <location>
        <begin position="91"/>
        <end position="134"/>
    </location>
</feature>
<dbReference type="KEGG" id="pcy:PCYB_021570"/>
<feature type="domain" description="ELM2" evidence="3">
    <location>
        <begin position="14"/>
        <end position="37"/>
    </location>
</feature>
<dbReference type="PhylomeDB" id="K6UI19"/>
<organism evidence="4 5">
    <name type="scientific">Plasmodium cynomolgi (strain B)</name>
    <dbReference type="NCBI Taxonomy" id="1120755"/>
    <lineage>
        <taxon>Eukaryota</taxon>
        <taxon>Sar</taxon>
        <taxon>Alveolata</taxon>
        <taxon>Apicomplexa</taxon>
        <taxon>Aconoidasida</taxon>
        <taxon>Haemosporida</taxon>
        <taxon>Plasmodiidae</taxon>
        <taxon>Plasmodium</taxon>
        <taxon>Plasmodium (Plasmodium)</taxon>
    </lineage>
</organism>
<dbReference type="OrthoDB" id="378925at2759"/>
<dbReference type="GeneID" id="14690941"/>
<feature type="compositionally biased region" description="Polar residues" evidence="2">
    <location>
        <begin position="202"/>
        <end position="212"/>
    </location>
</feature>
<dbReference type="eggNOG" id="ENOG502QY2V">
    <property type="taxonomic scope" value="Eukaryota"/>
</dbReference>
<sequence>MAKRKYMSKVDGKINVGEKHQAKIPELVVTDENGKDVVNTEMEEQVDAIVNDVRTNKRARVEDEIGSNAGEGAATSGEQLESEIADAIVGSNPNNVDNSNAVASNEGAGADANEVNAANAANATNDTNDTNAANHENHENDATQDTNAEETTANDVADTANTLNEDNQDDAGASNIAEASAGGNSNGDDVATPDDNADSAVTEEQNNDTNGSANEAATENVNEEAAPQENAE</sequence>
<accession>K6UI19</accession>
<evidence type="ECO:0000256" key="1">
    <source>
        <dbReference type="ARBA" id="ARBA00023242"/>
    </source>
</evidence>
<dbReference type="Pfam" id="PF01448">
    <property type="entry name" value="ELM2"/>
    <property type="match status" value="1"/>
</dbReference>
<evidence type="ECO:0000313" key="5">
    <source>
        <dbReference type="Proteomes" id="UP000006319"/>
    </source>
</evidence>
<protein>
    <recommendedName>
        <fullName evidence="3">ELM2 domain-containing protein</fullName>
    </recommendedName>
</protein>
<name>K6UI19_PLACD</name>
<dbReference type="AlphaFoldDB" id="K6UI19"/>
<dbReference type="EMBL" id="DF157094">
    <property type="protein sequence ID" value="GAB64588.1"/>
    <property type="molecule type" value="Genomic_DNA"/>
</dbReference>
<dbReference type="OMA" id="NIGEKHQ"/>
<evidence type="ECO:0000313" key="4">
    <source>
        <dbReference type="EMBL" id="GAB64588.1"/>
    </source>
</evidence>
<reference evidence="4 5" key="1">
    <citation type="journal article" date="2012" name="Nat. Genet.">
        <title>Plasmodium cynomolgi genome sequences provide insight into Plasmodium vivax and the monkey malaria clade.</title>
        <authorList>
            <person name="Tachibana S."/>
            <person name="Sullivan S.A."/>
            <person name="Kawai S."/>
            <person name="Nakamura S."/>
            <person name="Kim H.R."/>
            <person name="Goto N."/>
            <person name="Arisue N."/>
            <person name="Palacpac N.M.Q."/>
            <person name="Honma H."/>
            <person name="Yagi M."/>
            <person name="Tougan T."/>
            <person name="Katakai Y."/>
            <person name="Kaneko O."/>
            <person name="Mita T."/>
            <person name="Kita K."/>
            <person name="Yasutomi Y."/>
            <person name="Sutton P.L."/>
            <person name="Shakhbatyan R."/>
            <person name="Horii T."/>
            <person name="Yasunaga T."/>
            <person name="Barnwell J.W."/>
            <person name="Escalante A.A."/>
            <person name="Carlton J.M."/>
            <person name="Tanabe K."/>
        </authorList>
    </citation>
    <scope>NUCLEOTIDE SEQUENCE [LARGE SCALE GENOMIC DNA]</scope>
    <source>
        <strain evidence="4 5">B</strain>
    </source>
</reference>
<dbReference type="Proteomes" id="UP000006319">
    <property type="component" value="Chromosome 2"/>
</dbReference>
<keyword evidence="5" id="KW-1185">Reference proteome</keyword>
<dbReference type="InterPro" id="IPR000949">
    <property type="entry name" value="ELM2_dom"/>
</dbReference>
<feature type="compositionally biased region" description="Low complexity" evidence="2">
    <location>
        <begin position="213"/>
        <end position="225"/>
    </location>
</feature>